<sequence>MEQVCPICNAMAVYLLKCPVCGNQMENIGALQEFFDDYSPYLPMDITQRIDDAPHSQCVHLFYCKTCHYDKRIPIDRVIM</sequence>
<accession>A0A140L9J0</accession>
<dbReference type="RefSeq" id="WP_068555116.1">
    <property type="nucleotide sequence ID" value="NZ_LOEE01000019.1"/>
</dbReference>
<keyword evidence="2" id="KW-1185">Reference proteome</keyword>
<dbReference type="OrthoDB" id="1683552at2"/>
<dbReference type="STRING" id="520762.AN619_07450"/>
<evidence type="ECO:0000313" key="2">
    <source>
        <dbReference type="Proteomes" id="UP000070456"/>
    </source>
</evidence>
<dbReference type="Proteomes" id="UP000070456">
    <property type="component" value="Unassembled WGS sequence"/>
</dbReference>
<protein>
    <submittedName>
        <fullName evidence="1">Uncharacterized protein</fullName>
    </submittedName>
</protein>
<dbReference type="EMBL" id="LOEE01000019">
    <property type="protein sequence ID" value="KXG77215.1"/>
    <property type="molecule type" value="Genomic_DNA"/>
</dbReference>
<reference evidence="1 2" key="1">
    <citation type="submission" date="2015-12" db="EMBL/GenBank/DDBJ databases">
        <title>Draft genome sequence of the thermoanaerobe Thermotalea metallivorans, an isolate from the runoff channel of the Great Artesian Basin, Australia.</title>
        <authorList>
            <person name="Patel B.K."/>
        </authorList>
    </citation>
    <scope>NUCLEOTIDE SEQUENCE [LARGE SCALE GENOMIC DNA]</scope>
    <source>
        <strain evidence="1 2">B2-1</strain>
    </source>
</reference>
<comment type="caution">
    <text evidence="1">The sequence shown here is derived from an EMBL/GenBank/DDBJ whole genome shotgun (WGS) entry which is preliminary data.</text>
</comment>
<dbReference type="AlphaFoldDB" id="A0A140L9J0"/>
<proteinExistence type="predicted"/>
<evidence type="ECO:0000313" key="1">
    <source>
        <dbReference type="EMBL" id="KXG77215.1"/>
    </source>
</evidence>
<gene>
    <name evidence="1" type="ORF">AN619_07450</name>
</gene>
<organism evidence="1 2">
    <name type="scientific">Thermotalea metallivorans</name>
    <dbReference type="NCBI Taxonomy" id="520762"/>
    <lineage>
        <taxon>Bacteria</taxon>
        <taxon>Bacillati</taxon>
        <taxon>Bacillota</taxon>
        <taxon>Clostridia</taxon>
        <taxon>Peptostreptococcales</taxon>
        <taxon>Thermotaleaceae</taxon>
        <taxon>Thermotalea</taxon>
    </lineage>
</organism>
<name>A0A140L9J0_9FIRM</name>